<dbReference type="GO" id="GO:0016747">
    <property type="term" value="F:acyltransferase activity, transferring groups other than amino-acyl groups"/>
    <property type="evidence" value="ECO:0007669"/>
    <property type="project" value="InterPro"/>
</dbReference>
<dbReference type="PANTHER" id="PTHR43792">
    <property type="entry name" value="GNAT FAMILY, PUTATIVE (AFU_ORTHOLOGUE AFUA_3G00765)-RELATED-RELATED"/>
    <property type="match status" value="1"/>
</dbReference>
<dbReference type="RefSeq" id="XP_008029558.1">
    <property type="nucleotide sequence ID" value="XM_008031367.1"/>
</dbReference>
<dbReference type="Gene3D" id="3.40.630.30">
    <property type="match status" value="1"/>
</dbReference>
<dbReference type="GeneID" id="19396559"/>
<dbReference type="STRING" id="671987.R0JMD1"/>
<reference evidence="2 3" key="1">
    <citation type="journal article" date="2012" name="PLoS Pathog.">
        <title>Diverse lifestyles and strategies of plant pathogenesis encoded in the genomes of eighteen Dothideomycetes fungi.</title>
        <authorList>
            <person name="Ohm R.A."/>
            <person name="Feau N."/>
            <person name="Henrissat B."/>
            <person name="Schoch C.L."/>
            <person name="Horwitz B.A."/>
            <person name="Barry K.W."/>
            <person name="Condon B.J."/>
            <person name="Copeland A.C."/>
            <person name="Dhillon B."/>
            <person name="Glaser F."/>
            <person name="Hesse C.N."/>
            <person name="Kosti I."/>
            <person name="LaButti K."/>
            <person name="Lindquist E.A."/>
            <person name="Lucas S."/>
            <person name="Salamov A.A."/>
            <person name="Bradshaw R.E."/>
            <person name="Ciuffetti L."/>
            <person name="Hamelin R.C."/>
            <person name="Kema G.H.J."/>
            <person name="Lawrence C."/>
            <person name="Scott J.A."/>
            <person name="Spatafora J.W."/>
            <person name="Turgeon B.G."/>
            <person name="de Wit P.J.G.M."/>
            <person name="Zhong S."/>
            <person name="Goodwin S.B."/>
            <person name="Grigoriev I.V."/>
        </authorList>
    </citation>
    <scope>NUCLEOTIDE SEQUENCE [LARGE SCALE GENOMIC DNA]</scope>
    <source>
        <strain evidence="3">28A</strain>
    </source>
</reference>
<dbReference type="PANTHER" id="PTHR43792:SF16">
    <property type="entry name" value="N-ACETYLTRANSFERASE DOMAIN-CONTAINING PROTEIN"/>
    <property type="match status" value="1"/>
</dbReference>
<dbReference type="InterPro" id="IPR016181">
    <property type="entry name" value="Acyl_CoA_acyltransferase"/>
</dbReference>
<dbReference type="PROSITE" id="PS51186">
    <property type="entry name" value="GNAT"/>
    <property type="match status" value="1"/>
</dbReference>
<dbReference type="InterPro" id="IPR000182">
    <property type="entry name" value="GNAT_dom"/>
</dbReference>
<evidence type="ECO:0000313" key="2">
    <source>
        <dbReference type="EMBL" id="EOA82403.1"/>
    </source>
</evidence>
<evidence type="ECO:0000259" key="1">
    <source>
        <dbReference type="PROSITE" id="PS51186"/>
    </source>
</evidence>
<evidence type="ECO:0000313" key="3">
    <source>
        <dbReference type="Proteomes" id="UP000016935"/>
    </source>
</evidence>
<dbReference type="eggNOG" id="ENOG502S37A">
    <property type="taxonomic scope" value="Eukaryota"/>
</dbReference>
<dbReference type="OrthoDB" id="630895at2759"/>
<keyword evidence="3" id="KW-1185">Reference proteome</keyword>
<gene>
    <name evidence="2" type="ORF">SETTUDRAFT_140469</name>
</gene>
<dbReference type="EMBL" id="KB908844">
    <property type="protein sequence ID" value="EOA82403.1"/>
    <property type="molecule type" value="Genomic_DNA"/>
</dbReference>
<dbReference type="HOGENOM" id="CLU_013985_3_1_1"/>
<accession>R0JMD1</accession>
<dbReference type="InterPro" id="IPR051531">
    <property type="entry name" value="N-acetyltransferase"/>
</dbReference>
<name>R0JMD1_EXST2</name>
<feature type="domain" description="N-acetyltransferase" evidence="1">
    <location>
        <begin position="49"/>
        <end position="193"/>
    </location>
</feature>
<dbReference type="AlphaFoldDB" id="R0JMD1"/>
<protein>
    <recommendedName>
        <fullName evidence="1">N-acetyltransferase domain-containing protein</fullName>
    </recommendedName>
</protein>
<dbReference type="SUPFAM" id="SSF55729">
    <property type="entry name" value="Acyl-CoA N-acyltransferases (Nat)"/>
    <property type="match status" value="1"/>
</dbReference>
<sequence>MADFNFHITTPRLYISYCNPANDDHCDSTIELLHGAPSMRFNPDAKKEIPDREAARKMLENMSKMMQEKGYGRYMVSLRSDEHAEIPFSERKLETIGVVSMQLGRVEGVQGPTIPDVGFSIIERYHGKGYASEAVEGLMKYYSEKGVRAFAGFTSDENESAKKLFRRLGYKNHGVRTVRGIRWSDVDIEVDIWTWGLEEGQKLEDFGL</sequence>
<reference evidence="2 3" key="2">
    <citation type="journal article" date="2013" name="PLoS Genet.">
        <title>Comparative genome structure, secondary metabolite, and effector coding capacity across Cochliobolus pathogens.</title>
        <authorList>
            <person name="Condon B.J."/>
            <person name="Leng Y."/>
            <person name="Wu D."/>
            <person name="Bushley K.E."/>
            <person name="Ohm R.A."/>
            <person name="Otillar R."/>
            <person name="Martin J."/>
            <person name="Schackwitz W."/>
            <person name="Grimwood J."/>
            <person name="MohdZainudin N."/>
            <person name="Xue C."/>
            <person name="Wang R."/>
            <person name="Manning V.A."/>
            <person name="Dhillon B."/>
            <person name="Tu Z.J."/>
            <person name="Steffenson B.J."/>
            <person name="Salamov A."/>
            <person name="Sun H."/>
            <person name="Lowry S."/>
            <person name="LaButti K."/>
            <person name="Han J."/>
            <person name="Copeland A."/>
            <person name="Lindquist E."/>
            <person name="Barry K."/>
            <person name="Schmutz J."/>
            <person name="Baker S.E."/>
            <person name="Ciuffetti L.M."/>
            <person name="Grigoriev I.V."/>
            <person name="Zhong S."/>
            <person name="Turgeon B.G."/>
        </authorList>
    </citation>
    <scope>NUCLEOTIDE SEQUENCE [LARGE SCALE GENOMIC DNA]</scope>
    <source>
        <strain evidence="3">28A</strain>
    </source>
</reference>
<dbReference type="Pfam" id="PF13302">
    <property type="entry name" value="Acetyltransf_3"/>
    <property type="match status" value="1"/>
</dbReference>
<proteinExistence type="predicted"/>
<dbReference type="Proteomes" id="UP000016935">
    <property type="component" value="Unassembled WGS sequence"/>
</dbReference>
<organism evidence="2 3">
    <name type="scientific">Exserohilum turcicum (strain 28A)</name>
    <name type="common">Northern leaf blight fungus</name>
    <name type="synonym">Setosphaeria turcica</name>
    <dbReference type="NCBI Taxonomy" id="671987"/>
    <lineage>
        <taxon>Eukaryota</taxon>
        <taxon>Fungi</taxon>
        <taxon>Dikarya</taxon>
        <taxon>Ascomycota</taxon>
        <taxon>Pezizomycotina</taxon>
        <taxon>Dothideomycetes</taxon>
        <taxon>Pleosporomycetidae</taxon>
        <taxon>Pleosporales</taxon>
        <taxon>Pleosporineae</taxon>
        <taxon>Pleosporaceae</taxon>
        <taxon>Exserohilum</taxon>
    </lineage>
</organism>